<dbReference type="Proteomes" id="UP001196413">
    <property type="component" value="Unassembled WGS sequence"/>
</dbReference>
<evidence type="ECO:0000313" key="2">
    <source>
        <dbReference type="Proteomes" id="UP001196413"/>
    </source>
</evidence>
<dbReference type="AlphaFoldDB" id="A0AAD5QGL1"/>
<dbReference type="EMBL" id="JAHQIW010001011">
    <property type="protein sequence ID" value="KAJ1351133.1"/>
    <property type="molecule type" value="Genomic_DNA"/>
</dbReference>
<sequence>MLFDYSAANLPFGFWNDEMMGKMQKSMEPIKLKPILLPSPPRLPINHTAPIIHPMKSTSPRYSPYTKPSTSSPVSLPSINTVLPPDISVLYVIVPVIRILYIQPRIRCHYAALSTVIHTN</sequence>
<protein>
    <submittedName>
        <fullName evidence="1">Uncharacterized protein</fullName>
    </submittedName>
</protein>
<organism evidence="1 2">
    <name type="scientific">Parelaphostrongylus tenuis</name>
    <name type="common">Meningeal worm</name>
    <dbReference type="NCBI Taxonomy" id="148309"/>
    <lineage>
        <taxon>Eukaryota</taxon>
        <taxon>Metazoa</taxon>
        <taxon>Ecdysozoa</taxon>
        <taxon>Nematoda</taxon>
        <taxon>Chromadorea</taxon>
        <taxon>Rhabditida</taxon>
        <taxon>Rhabditina</taxon>
        <taxon>Rhabditomorpha</taxon>
        <taxon>Strongyloidea</taxon>
        <taxon>Metastrongylidae</taxon>
        <taxon>Parelaphostrongylus</taxon>
    </lineage>
</organism>
<reference evidence="1" key="1">
    <citation type="submission" date="2021-06" db="EMBL/GenBank/DDBJ databases">
        <title>Parelaphostrongylus tenuis whole genome reference sequence.</title>
        <authorList>
            <person name="Garwood T.J."/>
            <person name="Larsen P.A."/>
            <person name="Fountain-Jones N.M."/>
            <person name="Garbe J.R."/>
            <person name="Macchietto M.G."/>
            <person name="Kania S.A."/>
            <person name="Gerhold R.W."/>
            <person name="Richards J.E."/>
            <person name="Wolf T.M."/>
        </authorList>
    </citation>
    <scope>NUCLEOTIDE SEQUENCE</scope>
    <source>
        <strain evidence="1">MNPRO001-30</strain>
        <tissue evidence="1">Meninges</tissue>
    </source>
</reference>
<comment type="caution">
    <text evidence="1">The sequence shown here is derived from an EMBL/GenBank/DDBJ whole genome shotgun (WGS) entry which is preliminary data.</text>
</comment>
<accession>A0AAD5QGL1</accession>
<gene>
    <name evidence="1" type="ORF">KIN20_007086</name>
</gene>
<keyword evidence="2" id="KW-1185">Reference proteome</keyword>
<proteinExistence type="predicted"/>
<evidence type="ECO:0000313" key="1">
    <source>
        <dbReference type="EMBL" id="KAJ1351133.1"/>
    </source>
</evidence>
<name>A0AAD5QGL1_PARTN</name>